<comment type="caution">
    <text evidence="1">The sequence shown here is derived from an EMBL/GenBank/DDBJ whole genome shotgun (WGS) entry which is preliminary data.</text>
</comment>
<name>A0ABW4PZR7_9MICO</name>
<dbReference type="Proteomes" id="UP001597280">
    <property type="component" value="Unassembled WGS sequence"/>
</dbReference>
<accession>A0ABW4PZR7</accession>
<evidence type="ECO:0000313" key="2">
    <source>
        <dbReference type="Proteomes" id="UP001597280"/>
    </source>
</evidence>
<protein>
    <submittedName>
        <fullName evidence="1">GNAT family N-acetyltransferase</fullName>
    </submittedName>
</protein>
<reference evidence="2" key="1">
    <citation type="journal article" date="2019" name="Int. J. Syst. Evol. Microbiol.">
        <title>The Global Catalogue of Microorganisms (GCM) 10K type strain sequencing project: providing services to taxonomists for standard genome sequencing and annotation.</title>
        <authorList>
            <consortium name="The Broad Institute Genomics Platform"/>
            <consortium name="The Broad Institute Genome Sequencing Center for Infectious Disease"/>
            <person name="Wu L."/>
            <person name="Ma J."/>
        </authorList>
    </citation>
    <scope>NUCLEOTIDE SEQUENCE [LARGE SCALE GENOMIC DNA]</scope>
    <source>
        <strain evidence="2">JCM 11650</strain>
    </source>
</reference>
<keyword evidence="2" id="KW-1185">Reference proteome</keyword>
<dbReference type="RefSeq" id="WP_343904758.1">
    <property type="nucleotide sequence ID" value="NZ_BAAAIS010000003.1"/>
</dbReference>
<organism evidence="1 2">
    <name type="scientific">Brachybacterium rhamnosum</name>
    <dbReference type="NCBI Taxonomy" id="173361"/>
    <lineage>
        <taxon>Bacteria</taxon>
        <taxon>Bacillati</taxon>
        <taxon>Actinomycetota</taxon>
        <taxon>Actinomycetes</taxon>
        <taxon>Micrococcales</taxon>
        <taxon>Dermabacteraceae</taxon>
        <taxon>Brachybacterium</taxon>
    </lineage>
</organism>
<gene>
    <name evidence="1" type="ORF">ACFSDA_11180</name>
</gene>
<proteinExistence type="predicted"/>
<dbReference type="EMBL" id="JBHUFL010000003">
    <property type="protein sequence ID" value="MFD1835629.1"/>
    <property type="molecule type" value="Genomic_DNA"/>
</dbReference>
<evidence type="ECO:0000313" key="1">
    <source>
        <dbReference type="EMBL" id="MFD1835629.1"/>
    </source>
</evidence>
<sequence length="209" mass="22939">MSTIGSSPTDERWEVRLIDGTRWDDFAELVERNGGVLGGCWCKGHHATAEGISHHQVPGIDKRATKEELVRSGRAHAALVYDTHGVGQGWAKYGRHEELPLLAQNRLAYEKEPGTLPDWRIPCLSTDTRHRRVGIARVGLAGALALIAADGGGVVESTPEIVGGRVALGRFLFHQASVELFEEHGFARIRRLGTWAWLVRRTVAAAPQE</sequence>